<organism evidence="8 9">
    <name type="scientific">Leptothrix discophora</name>
    <dbReference type="NCBI Taxonomy" id="89"/>
    <lineage>
        <taxon>Bacteria</taxon>
        <taxon>Pseudomonadati</taxon>
        <taxon>Pseudomonadota</taxon>
        <taxon>Betaproteobacteria</taxon>
        <taxon>Burkholderiales</taxon>
        <taxon>Sphaerotilaceae</taxon>
        <taxon>Leptothrix</taxon>
    </lineage>
</organism>
<evidence type="ECO:0000256" key="6">
    <source>
        <dbReference type="SAM" id="SignalP"/>
    </source>
</evidence>
<keyword evidence="3 4" id="KW-0408">Iron</keyword>
<evidence type="ECO:0000313" key="9">
    <source>
        <dbReference type="Proteomes" id="UP001235760"/>
    </source>
</evidence>
<keyword evidence="6" id="KW-0732">Signal</keyword>
<evidence type="ECO:0000259" key="7">
    <source>
        <dbReference type="PROSITE" id="PS51007"/>
    </source>
</evidence>
<keyword evidence="1 4" id="KW-0349">Heme</keyword>
<evidence type="ECO:0000256" key="3">
    <source>
        <dbReference type="ARBA" id="ARBA00023004"/>
    </source>
</evidence>
<dbReference type="InterPro" id="IPR050597">
    <property type="entry name" value="Cytochrome_c_Oxidase_Subunit"/>
</dbReference>
<dbReference type="SUPFAM" id="SSF46626">
    <property type="entry name" value="Cytochrome c"/>
    <property type="match status" value="2"/>
</dbReference>
<feature type="chain" id="PRO_5045211783" evidence="6">
    <location>
        <begin position="26"/>
        <end position="281"/>
    </location>
</feature>
<dbReference type="Gene3D" id="1.10.760.10">
    <property type="entry name" value="Cytochrome c-like domain"/>
    <property type="match status" value="2"/>
</dbReference>
<evidence type="ECO:0000256" key="2">
    <source>
        <dbReference type="ARBA" id="ARBA00022723"/>
    </source>
</evidence>
<feature type="compositionally biased region" description="Low complexity" evidence="5">
    <location>
        <begin position="126"/>
        <end position="152"/>
    </location>
</feature>
<evidence type="ECO:0000313" key="8">
    <source>
        <dbReference type="EMBL" id="MDP4299099.1"/>
    </source>
</evidence>
<dbReference type="InterPro" id="IPR009056">
    <property type="entry name" value="Cyt_c-like_dom"/>
</dbReference>
<feature type="signal peptide" evidence="6">
    <location>
        <begin position="1"/>
        <end position="25"/>
    </location>
</feature>
<name>A0ABT9FXY6_LEPDI</name>
<accession>A0ABT9FXY6</accession>
<evidence type="ECO:0000256" key="1">
    <source>
        <dbReference type="ARBA" id="ARBA00022617"/>
    </source>
</evidence>
<dbReference type="Pfam" id="PF13442">
    <property type="entry name" value="Cytochrome_CBB3"/>
    <property type="match status" value="2"/>
</dbReference>
<proteinExistence type="predicted"/>
<dbReference type="PANTHER" id="PTHR33751">
    <property type="entry name" value="CBB3-TYPE CYTOCHROME C OXIDASE SUBUNIT FIXP"/>
    <property type="match status" value="1"/>
</dbReference>
<gene>
    <name evidence="8" type="ORF">Q8X39_00490</name>
</gene>
<feature type="compositionally biased region" description="Low complexity" evidence="5">
    <location>
        <begin position="161"/>
        <end position="174"/>
    </location>
</feature>
<dbReference type="RefSeq" id="WP_305747668.1">
    <property type="nucleotide sequence ID" value="NZ_JAUZEE010000001.1"/>
</dbReference>
<comment type="caution">
    <text evidence="8">The sequence shown here is derived from an EMBL/GenBank/DDBJ whole genome shotgun (WGS) entry which is preliminary data.</text>
</comment>
<keyword evidence="9" id="KW-1185">Reference proteome</keyword>
<feature type="domain" description="Cytochrome c" evidence="7">
    <location>
        <begin position="183"/>
        <end position="271"/>
    </location>
</feature>
<reference evidence="8 9" key="1">
    <citation type="submission" date="2023-08" db="EMBL/GenBank/DDBJ databases">
        <authorList>
            <person name="Roldan D.M."/>
            <person name="Menes R.J."/>
        </authorList>
    </citation>
    <scope>NUCLEOTIDE SEQUENCE [LARGE SCALE GENOMIC DNA]</scope>
    <source>
        <strain evidence="8 9">CCM 2812</strain>
    </source>
</reference>
<dbReference type="EMBL" id="JAUZEE010000001">
    <property type="protein sequence ID" value="MDP4299099.1"/>
    <property type="molecule type" value="Genomic_DNA"/>
</dbReference>
<evidence type="ECO:0000256" key="5">
    <source>
        <dbReference type="SAM" id="MobiDB-lite"/>
    </source>
</evidence>
<dbReference type="Proteomes" id="UP001235760">
    <property type="component" value="Unassembled WGS sequence"/>
</dbReference>
<dbReference type="InterPro" id="IPR036909">
    <property type="entry name" value="Cyt_c-like_dom_sf"/>
</dbReference>
<feature type="region of interest" description="Disordered" evidence="5">
    <location>
        <begin position="126"/>
        <end position="180"/>
    </location>
</feature>
<evidence type="ECO:0000256" key="4">
    <source>
        <dbReference type="PROSITE-ProRule" id="PRU00433"/>
    </source>
</evidence>
<protein>
    <submittedName>
        <fullName evidence="8">Cytochrome c</fullName>
    </submittedName>
</protein>
<dbReference type="PANTHER" id="PTHR33751:SF1">
    <property type="entry name" value="CBB3-TYPE CYTOCHROME C OXIDASE SUBUNIT FIXP"/>
    <property type="match status" value="1"/>
</dbReference>
<keyword evidence="2 4" id="KW-0479">Metal-binding</keyword>
<sequence length="281" mass="29529">MSLPNCLARPTAAALLALACGAALAQGNERGERQHSGADGAVLYHHYCSVCHGDQGNGRSRATAALSTPPRDFTSAAARRDLHRERIIRSVTFGVPGTAMVGWRTQLSSADIEALADHLHRTFIQPGPTATAPATAKAPAAATSPAAATADAISGTRAHGGHALPGPLPAGAAPRPYPDGLQGDAARGAAYYRVNCVACHGERGDGQGPRAYFIRPVPRDFLALPDPSGWDRARVWQAIADGRLGTEMPAWRQVLDAQQIADLAEHVLTRYIQAPRRPATP</sequence>
<dbReference type="PROSITE" id="PS51007">
    <property type="entry name" value="CYTC"/>
    <property type="match status" value="1"/>
</dbReference>